<organism evidence="2 4">
    <name type="scientific">Eisenbergiella massiliensis</name>
    <dbReference type="NCBI Taxonomy" id="1720294"/>
    <lineage>
        <taxon>Bacteria</taxon>
        <taxon>Bacillati</taxon>
        <taxon>Bacillota</taxon>
        <taxon>Clostridia</taxon>
        <taxon>Lachnospirales</taxon>
        <taxon>Lachnospiraceae</taxon>
        <taxon>Eisenbergiella</taxon>
    </lineage>
</organism>
<evidence type="ECO:0000313" key="5">
    <source>
        <dbReference type="Proteomes" id="UP000261166"/>
    </source>
</evidence>
<dbReference type="OrthoDB" id="9767366at2"/>
<dbReference type="Proteomes" id="UP000261166">
    <property type="component" value="Unassembled WGS sequence"/>
</dbReference>
<dbReference type="PANTHER" id="PTHR22642:SF22">
    <property type="entry name" value="EXOENZYMES REGULATORY PROTEIN AEPA"/>
    <property type="match status" value="1"/>
</dbReference>
<evidence type="ECO:0000313" key="4">
    <source>
        <dbReference type="Proteomes" id="UP000260812"/>
    </source>
</evidence>
<protein>
    <recommendedName>
        <fullName evidence="1">Amidohydrolase 3 domain-containing protein</fullName>
    </recommendedName>
</protein>
<dbReference type="PANTHER" id="PTHR22642">
    <property type="entry name" value="IMIDAZOLONEPROPIONASE"/>
    <property type="match status" value="1"/>
</dbReference>
<dbReference type="Gene3D" id="2.30.40.10">
    <property type="entry name" value="Urease, subunit C, domain 1"/>
    <property type="match status" value="1"/>
</dbReference>
<dbReference type="InterPro" id="IPR032466">
    <property type="entry name" value="Metal_Hydrolase"/>
</dbReference>
<dbReference type="InterPro" id="IPR013108">
    <property type="entry name" value="Amidohydro_3"/>
</dbReference>
<dbReference type="AlphaFoldDB" id="A0A3E3I3A0"/>
<dbReference type="EMBL" id="QVLU01000006">
    <property type="protein sequence ID" value="RGE72343.1"/>
    <property type="molecule type" value="Genomic_DNA"/>
</dbReference>
<reference evidence="2 5" key="1">
    <citation type="submission" date="2018-08" db="EMBL/GenBank/DDBJ databases">
        <title>A genome reference for cultivated species of the human gut microbiota.</title>
        <authorList>
            <person name="Zou Y."/>
            <person name="Xue W."/>
            <person name="Luo G."/>
        </authorList>
    </citation>
    <scope>NUCLEOTIDE SEQUENCE [LARGE SCALE GENOMIC DNA]</scope>
    <source>
        <strain evidence="3 5">AF26-4BH</strain>
        <strain evidence="2">TF05-5AC</strain>
    </source>
</reference>
<evidence type="ECO:0000313" key="2">
    <source>
        <dbReference type="EMBL" id="RGE59253.1"/>
    </source>
</evidence>
<name>A0A3E3I3A0_9FIRM</name>
<dbReference type="GeneID" id="97988118"/>
<accession>A0A3E3I3A0</accession>
<sequence>MKIFYYGGTVHTMRLHVEETFTSMGTDGDRICYLGNGGPETEEGYDQYISLEGMHVFPALTDSHVHLLYTMILAASSFNICEITSEGIAPDCMAGVEQKIRAYCSAHPKQKIIVANQYILSAMKEKRLPSRQELDKWTGGRCMIIYNIDGHSSSISTALMKKLKLPEQGSDGRFFGEAHEFMQGKVTNLIAASVTPSVLAAGIANFSNLCAHYGISRVCAMDGNGDVKHDFLTRLLAFVASRMDIDVRLFPQYMELERAEKYHRLQKFPRAGGCGSWELDGSVGSHSAAFYVPFIDNGEKGHCYYKDDFILGKVRGAHEKGIQLSSHAIGEAAIDQIVDCYEKVLGLGDGRDGGEEEGEKRKSKPMPRIDHFEFPSSSAVEKIKHLSVALTVQPGFSWMDKRYLKSYEQFLPKEKVKQQIPLRELTEAGVCICGSSDSPVQSMNPYEQMLGMVEFYLPGQSLTPFQALRTYTAEPARMLGEEMESGTLEVGKKADFFVTGKDFCRAEPEEIGEFYAEYLVKDGRRYVEKKGTIRELVKLLLRRPKKI</sequence>
<dbReference type="Proteomes" id="UP000260812">
    <property type="component" value="Unassembled WGS sequence"/>
</dbReference>
<dbReference type="Gene3D" id="3.10.310.70">
    <property type="match status" value="1"/>
</dbReference>
<dbReference type="GO" id="GO:0016810">
    <property type="term" value="F:hydrolase activity, acting on carbon-nitrogen (but not peptide) bonds"/>
    <property type="evidence" value="ECO:0007669"/>
    <property type="project" value="InterPro"/>
</dbReference>
<evidence type="ECO:0000313" key="3">
    <source>
        <dbReference type="EMBL" id="RGE72343.1"/>
    </source>
</evidence>
<dbReference type="InterPro" id="IPR011059">
    <property type="entry name" value="Metal-dep_hydrolase_composite"/>
</dbReference>
<comment type="caution">
    <text evidence="2">The sequence shown here is derived from an EMBL/GenBank/DDBJ whole genome shotgun (WGS) entry which is preliminary data.</text>
</comment>
<keyword evidence="4" id="KW-1185">Reference proteome</keyword>
<dbReference type="EMBL" id="QVLV01000009">
    <property type="protein sequence ID" value="RGE59253.1"/>
    <property type="molecule type" value="Genomic_DNA"/>
</dbReference>
<evidence type="ECO:0000259" key="1">
    <source>
        <dbReference type="Pfam" id="PF07969"/>
    </source>
</evidence>
<dbReference type="SUPFAM" id="SSF51556">
    <property type="entry name" value="Metallo-dependent hydrolases"/>
    <property type="match status" value="1"/>
</dbReference>
<dbReference type="Pfam" id="PF07969">
    <property type="entry name" value="Amidohydro_3"/>
    <property type="match status" value="1"/>
</dbReference>
<proteinExistence type="predicted"/>
<gene>
    <name evidence="3" type="ORF">DWY69_08250</name>
    <name evidence="2" type="ORF">DXC51_14895</name>
</gene>
<feature type="domain" description="Amidohydrolase 3" evidence="1">
    <location>
        <begin position="48"/>
        <end position="525"/>
    </location>
</feature>
<dbReference type="SUPFAM" id="SSF51338">
    <property type="entry name" value="Composite domain of metallo-dependent hydrolases"/>
    <property type="match status" value="1"/>
</dbReference>
<dbReference type="RefSeq" id="WP_025487486.1">
    <property type="nucleotide sequence ID" value="NZ_CALBAU010000318.1"/>
</dbReference>
<dbReference type="Gene3D" id="3.20.20.140">
    <property type="entry name" value="Metal-dependent hydrolases"/>
    <property type="match status" value="1"/>
</dbReference>